<dbReference type="STRING" id="375451.RD1_0380"/>
<keyword evidence="2" id="KW-1185">Reference proteome</keyword>
<protein>
    <submittedName>
        <fullName evidence="1">Uncharacterized protein</fullName>
    </submittedName>
</protein>
<gene>
    <name evidence="1" type="ordered locus">RD1_0380</name>
</gene>
<sequence length="31" mass="3220">MTKYLKHQVSGNAGLLSSALKNRCAALMAAA</sequence>
<dbReference type="Proteomes" id="UP000007029">
    <property type="component" value="Chromosome"/>
</dbReference>
<evidence type="ECO:0000313" key="2">
    <source>
        <dbReference type="Proteomes" id="UP000007029"/>
    </source>
</evidence>
<evidence type="ECO:0000313" key="1">
    <source>
        <dbReference type="EMBL" id="ABG30100.1"/>
    </source>
</evidence>
<proteinExistence type="predicted"/>
<dbReference type="HOGENOM" id="CLU_3398217_0_0_5"/>
<dbReference type="AlphaFoldDB" id="Q16D43"/>
<name>Q16D43_ROSDO</name>
<dbReference type="EMBL" id="CP000362">
    <property type="protein sequence ID" value="ABG30100.1"/>
    <property type="molecule type" value="Genomic_DNA"/>
</dbReference>
<reference evidence="1 2" key="1">
    <citation type="journal article" date="2007" name="J. Bacteriol.">
        <title>The complete genome sequence of Roseobacter denitrificans reveals a mixotrophic rather than photosynthetic metabolism.</title>
        <authorList>
            <person name="Swingley W.D."/>
            <person name="Sadekar S."/>
            <person name="Mastrian S.D."/>
            <person name="Matthies H.J."/>
            <person name="Hao J."/>
            <person name="Ramos H."/>
            <person name="Acharya C.R."/>
            <person name="Conrad A.L."/>
            <person name="Taylor H.L."/>
            <person name="Dejesa L.C."/>
            <person name="Shah M.K."/>
            <person name="O'huallachain M.E."/>
            <person name="Lince M.T."/>
            <person name="Blankenship R.E."/>
            <person name="Beatty J.T."/>
            <person name="Touchman J.W."/>
        </authorList>
    </citation>
    <scope>NUCLEOTIDE SEQUENCE [LARGE SCALE GENOMIC DNA]</scope>
    <source>
        <strain evidence="2">ATCC 33942 / OCh 114</strain>
    </source>
</reference>
<dbReference type="KEGG" id="rde:RD1_0380"/>
<accession>Q16D43</accession>
<organism evidence="1 2">
    <name type="scientific">Roseobacter denitrificans (strain ATCC 33942 / OCh 114)</name>
    <name type="common">Erythrobacter sp. (strain OCh 114)</name>
    <name type="synonym">Roseobacter denitrificans</name>
    <dbReference type="NCBI Taxonomy" id="375451"/>
    <lineage>
        <taxon>Bacteria</taxon>
        <taxon>Pseudomonadati</taxon>
        <taxon>Pseudomonadota</taxon>
        <taxon>Alphaproteobacteria</taxon>
        <taxon>Rhodobacterales</taxon>
        <taxon>Roseobacteraceae</taxon>
        <taxon>Roseobacter</taxon>
    </lineage>
</organism>